<dbReference type="EMBL" id="JAGFBR010000005">
    <property type="protein sequence ID" value="KAH0466512.1"/>
    <property type="molecule type" value="Genomic_DNA"/>
</dbReference>
<gene>
    <name evidence="1" type="ORF">IEQ34_003750</name>
</gene>
<dbReference type="AlphaFoldDB" id="A0AAV7HCB3"/>
<keyword evidence="2" id="KW-1185">Reference proteome</keyword>
<protein>
    <submittedName>
        <fullName evidence="1">Uncharacterized protein</fullName>
    </submittedName>
</protein>
<organism evidence="1 2">
    <name type="scientific">Dendrobium chrysotoxum</name>
    <name type="common">Orchid</name>
    <dbReference type="NCBI Taxonomy" id="161865"/>
    <lineage>
        <taxon>Eukaryota</taxon>
        <taxon>Viridiplantae</taxon>
        <taxon>Streptophyta</taxon>
        <taxon>Embryophyta</taxon>
        <taxon>Tracheophyta</taxon>
        <taxon>Spermatophyta</taxon>
        <taxon>Magnoliopsida</taxon>
        <taxon>Liliopsida</taxon>
        <taxon>Asparagales</taxon>
        <taxon>Orchidaceae</taxon>
        <taxon>Epidendroideae</taxon>
        <taxon>Malaxideae</taxon>
        <taxon>Dendrobiinae</taxon>
        <taxon>Dendrobium</taxon>
    </lineage>
</organism>
<comment type="caution">
    <text evidence="1">The sequence shown here is derived from an EMBL/GenBank/DDBJ whole genome shotgun (WGS) entry which is preliminary data.</text>
</comment>
<sequence length="145" mass="16776">MKVKLYKMNDDLRDVSLHFLKGRIRENRRDQEDCVEKIVESSMVDVRLRSLLKSGDGRTLESEISLEILSNFTDQALERKFADKELGTLLVLPDLPQRNCSRTETMRFLYAAGRRRRLPRRLGGQLLPWGLAAGRLASSLLRPRH</sequence>
<reference evidence="1 2" key="1">
    <citation type="journal article" date="2021" name="Hortic Res">
        <title>Chromosome-scale assembly of the Dendrobium chrysotoxum genome enhances the understanding of orchid evolution.</title>
        <authorList>
            <person name="Zhang Y."/>
            <person name="Zhang G.Q."/>
            <person name="Zhang D."/>
            <person name="Liu X.D."/>
            <person name="Xu X.Y."/>
            <person name="Sun W.H."/>
            <person name="Yu X."/>
            <person name="Zhu X."/>
            <person name="Wang Z.W."/>
            <person name="Zhao X."/>
            <person name="Zhong W.Y."/>
            <person name="Chen H."/>
            <person name="Yin W.L."/>
            <person name="Huang T."/>
            <person name="Niu S.C."/>
            <person name="Liu Z.J."/>
        </authorList>
    </citation>
    <scope>NUCLEOTIDE SEQUENCE [LARGE SCALE GENOMIC DNA]</scope>
    <source>
        <strain evidence="1">Lindl</strain>
    </source>
</reference>
<name>A0AAV7HCB3_DENCH</name>
<accession>A0AAV7HCB3</accession>
<proteinExistence type="predicted"/>
<evidence type="ECO:0000313" key="1">
    <source>
        <dbReference type="EMBL" id="KAH0466512.1"/>
    </source>
</evidence>
<evidence type="ECO:0000313" key="2">
    <source>
        <dbReference type="Proteomes" id="UP000775213"/>
    </source>
</evidence>
<dbReference type="Proteomes" id="UP000775213">
    <property type="component" value="Unassembled WGS sequence"/>
</dbReference>